<sequence>MSKHRNTAAARRRAPHSHALAQAIGQALRTPRTRRRTSAAMLLAALALAAPAVQAQSTEWADRPGFDWYNAGLWTQGVPTAGADAYILTYRNESNPRIDGGNAFARDLFMATGSGLFIENNASLTNRDSNIAGLVLMDGSAWRNRHLAIGTTFTSPTALGHVLIGGGTLDAETITLGKNAGERGSLTVVLADATVTANQITVGKAGSGELNADRGAQVTADNVIVGEQQGSSGAVTVQEGGSLDVSERLVIGLAGAGVMSVNGQGTVSAAQLLIGQNAGSSGTVTVDGAGTHLESRDYAIFVGYYGEGRLTVSGGATVEGPLEFASGSPGGVAGIHIGAYEGSQGTVVVTGQGSTLTTANDLALGGRGGEGRLEILDGGTVNNYHGFLGAYELGVTGGGGSVLVQGAGSTWNNAGVFGVGYQGDGTLEIADGGTVNSAANAFVGGIAGTVGTVDVRGPGSRWNVNWDLGLGIGGGASLSVTDGGAVSADGIAMGSEVSQGEIRMDVAGAGSQVDAGSYLAVHSIGGSTLEIRDGAVVNSHEGSVGDWVISSGVYYDTGGTALIEGEGSRWNVAGSFRVGQNDGAVTVREGGVLATGDAEVGLLYGERLGGVPGTRAEIWVDGAGSAWESTGTIAVGLNDIGLLDVRNGATVSSVGGIIGRDINVEGNAGVVRIDGAGSQWNMSGPLAIGAEGRGRLEVGNQGAVEAGATVLGSHAGGVGELLVDGAGSRLNNSDLIVVGQLGQGSAIVRNSATVSSNLAVIGDSRGSRGEVTVEGDGSSWTSLGNTVVGNDGRGELTVTDGGRATSAQSMLLAQGAGSVGVVNIGTGGASGTLDAPEIAGGAGDASVNFNHKDDIDFGVRMTGSLAVNKLGGGTTTLLADNDYAGPTTIAAGTLRLGDGGNTGGIVGDVRNNATLVVDRANTFAYAGGIDGTGAVHQSGQGTTVFTGEHGYTGGTFVDAGALRIGDGGTRGSLVGNVAIAGAGAFAFDRSDSFTFDGSFSGTGLFDKYGAGTLTLTGDSAAYVGHGTLRDGGLHMLGTIGGQFDVLAGTTLSGTGTLGSVDNAGTIAPGGSIGALHMTGDFVHRDGATYNVDISPNGSSDLLDIAGTATIEGGEVYVTKATGQYAGGSRYTIVEADGGVSGTYDVLDQNLPFLDMFLSYDPNHVYLDILRNDNDFSILCPRGTFNQCQVAGALDRISKKDAITPDLQHVLSEVTTLDADAALASFDRMSGEAHASLAGIMLEGHALFGQTVTRRMAERRESEGARELQGGAWVRTYGADADLGGDGNAYGADYRLHGLAVGFDAWGTEEWLIGASANVMRVDADFRPGDKAEADAKNVSIYTGYHGQRGYVDGVVSFAWWDSDVTRAVDVASIHRTAQSDYGSNRMAIHLEAGRTYELGSNQTLQPFATFQRDVFDVQAFREHGAQDIDIVSHSQGGDRITTGLGLRWSGEFKSGEWTIAPTAQARWLHTTGDRTVQFELAYAGAPDVNYLVRGATFPKDRGLVGLGLSARKDNIDLFVDYDYQSGEAFKAHNLSAGLRYRW</sequence>
<keyword evidence="1" id="KW-0732">Signal</keyword>
<dbReference type="Gene3D" id="2.40.128.130">
    <property type="entry name" value="Autotransporter beta-domain"/>
    <property type="match status" value="1"/>
</dbReference>
<organism evidence="4 5">
    <name type="scientific">Luteimonas galliterrae</name>
    <dbReference type="NCBI Taxonomy" id="2940486"/>
    <lineage>
        <taxon>Bacteria</taxon>
        <taxon>Pseudomonadati</taxon>
        <taxon>Pseudomonadota</taxon>
        <taxon>Gammaproteobacteria</taxon>
        <taxon>Lysobacterales</taxon>
        <taxon>Lysobacteraceae</taxon>
        <taxon>Luteimonas</taxon>
    </lineage>
</organism>
<dbReference type="SUPFAM" id="SSF51126">
    <property type="entry name" value="Pectin lyase-like"/>
    <property type="match status" value="1"/>
</dbReference>
<dbReference type="InterPro" id="IPR011050">
    <property type="entry name" value="Pectin_lyase_fold/virulence"/>
</dbReference>
<accession>A0ABT0MF55</accession>
<dbReference type="InterPro" id="IPR012332">
    <property type="entry name" value="Autotransporter_pectin_lyase_C"/>
</dbReference>
<dbReference type="Gene3D" id="2.160.20.20">
    <property type="match status" value="1"/>
</dbReference>
<dbReference type="NCBIfam" id="TIGR02601">
    <property type="entry name" value="autotrns_rpt"/>
    <property type="match status" value="2"/>
</dbReference>
<proteinExistence type="predicted"/>
<evidence type="ECO:0000313" key="5">
    <source>
        <dbReference type="Proteomes" id="UP001431217"/>
    </source>
</evidence>
<gene>
    <name evidence="4" type="ORF">M2650_00980</name>
</gene>
<keyword evidence="5" id="KW-1185">Reference proteome</keyword>
<evidence type="ECO:0000259" key="3">
    <source>
        <dbReference type="PROSITE" id="PS51208"/>
    </source>
</evidence>
<dbReference type="EMBL" id="JAMBEP010000001">
    <property type="protein sequence ID" value="MCL1633223.1"/>
    <property type="molecule type" value="Genomic_DNA"/>
</dbReference>
<feature type="domain" description="Autotransporter" evidence="3">
    <location>
        <begin position="1264"/>
        <end position="1542"/>
    </location>
</feature>
<dbReference type="Proteomes" id="UP001431217">
    <property type="component" value="Unassembled WGS sequence"/>
</dbReference>
<dbReference type="Pfam" id="PF12951">
    <property type="entry name" value="PATR"/>
    <property type="match status" value="3"/>
</dbReference>
<name>A0ABT0MF55_9GAMM</name>
<dbReference type="SUPFAM" id="SSF103515">
    <property type="entry name" value="Autotransporter"/>
    <property type="match status" value="1"/>
</dbReference>
<feature type="compositionally biased region" description="Basic residues" evidence="2">
    <location>
        <begin position="1"/>
        <end position="16"/>
    </location>
</feature>
<comment type="caution">
    <text evidence="4">The sequence shown here is derived from an EMBL/GenBank/DDBJ whole genome shotgun (WGS) entry which is preliminary data.</text>
</comment>
<dbReference type="SMART" id="SM00869">
    <property type="entry name" value="Autotransporter"/>
    <property type="match status" value="1"/>
</dbReference>
<evidence type="ECO:0000313" key="4">
    <source>
        <dbReference type="EMBL" id="MCL1633223.1"/>
    </source>
</evidence>
<feature type="region of interest" description="Disordered" evidence="2">
    <location>
        <begin position="1"/>
        <end position="33"/>
    </location>
</feature>
<dbReference type="InterPro" id="IPR013425">
    <property type="entry name" value="Autotrns_rpt"/>
</dbReference>
<dbReference type="NCBIfam" id="TIGR04393">
    <property type="entry name" value="rpt_T5SS_PEPC"/>
    <property type="match status" value="9"/>
</dbReference>
<protein>
    <submittedName>
        <fullName evidence="4">Autotransporter domain-containing protein</fullName>
    </submittedName>
</protein>
<evidence type="ECO:0000256" key="1">
    <source>
        <dbReference type="ARBA" id="ARBA00022729"/>
    </source>
</evidence>
<dbReference type="RefSeq" id="WP_249470073.1">
    <property type="nucleotide sequence ID" value="NZ_JAMBEP010000001.1"/>
</dbReference>
<reference evidence="4 5" key="1">
    <citation type="submission" date="2022-05" db="EMBL/GenBank/DDBJ databases">
        <title>Luteimonas sp. SX5, whole genome shotgun sequencing project.</title>
        <authorList>
            <person name="Zhao G."/>
            <person name="Shen L."/>
        </authorList>
    </citation>
    <scope>NUCLEOTIDE SEQUENCE [LARGE SCALE GENOMIC DNA]</scope>
    <source>
        <strain evidence="4 5">SX5</strain>
    </source>
</reference>
<dbReference type="PROSITE" id="PS51208">
    <property type="entry name" value="AUTOTRANSPORTER"/>
    <property type="match status" value="1"/>
</dbReference>
<dbReference type="InterPro" id="IPR036709">
    <property type="entry name" value="Autotransporte_beta_dom_sf"/>
</dbReference>
<dbReference type="InterPro" id="IPR030895">
    <property type="entry name" value="T5SS_PEPC_rpt"/>
</dbReference>
<dbReference type="InterPro" id="IPR005546">
    <property type="entry name" value="Autotransporte_beta"/>
</dbReference>
<evidence type="ECO:0000256" key="2">
    <source>
        <dbReference type="SAM" id="MobiDB-lite"/>
    </source>
</evidence>
<dbReference type="Pfam" id="PF03797">
    <property type="entry name" value="Autotransporter"/>
    <property type="match status" value="1"/>
</dbReference>